<dbReference type="SUPFAM" id="SSF52821">
    <property type="entry name" value="Rhodanese/Cell cycle control phosphatase"/>
    <property type="match status" value="1"/>
</dbReference>
<dbReference type="PROSITE" id="PS00380">
    <property type="entry name" value="RHODANESE_1"/>
    <property type="match status" value="1"/>
</dbReference>
<dbReference type="SMART" id="SM00450">
    <property type="entry name" value="RHOD"/>
    <property type="match status" value="1"/>
</dbReference>
<proteinExistence type="predicted"/>
<dbReference type="CDD" id="cd00158">
    <property type="entry name" value="RHOD"/>
    <property type="match status" value="1"/>
</dbReference>
<dbReference type="EMBL" id="CP042467">
    <property type="protein sequence ID" value="QED25706.1"/>
    <property type="molecule type" value="Genomic_DNA"/>
</dbReference>
<dbReference type="AlphaFoldDB" id="A0A5B8XPN4"/>
<dbReference type="InterPro" id="IPR001307">
    <property type="entry name" value="Thiosulphate_STrfase_CS"/>
</dbReference>
<dbReference type="Gene3D" id="3.40.250.10">
    <property type="entry name" value="Rhodanese-like domain"/>
    <property type="match status" value="1"/>
</dbReference>
<dbReference type="InterPro" id="IPR036873">
    <property type="entry name" value="Rhodanese-like_dom_sf"/>
</dbReference>
<feature type="domain" description="Rhodanese" evidence="1">
    <location>
        <begin position="16"/>
        <end position="106"/>
    </location>
</feature>
<dbReference type="RefSeq" id="WP_146956520.1">
    <property type="nucleotide sequence ID" value="NZ_CP042467.1"/>
</dbReference>
<reference evidence="2 3" key="1">
    <citation type="submission" date="2019-08" db="EMBL/GenBank/DDBJ databases">
        <authorList>
            <person name="Liang Q."/>
        </authorList>
    </citation>
    <scope>NUCLEOTIDE SEQUENCE [LARGE SCALE GENOMIC DNA]</scope>
    <source>
        <strain evidence="2 3">V1718</strain>
    </source>
</reference>
<protein>
    <submittedName>
        <fullName evidence="2">Rhodanese-like domain-containing protein</fullName>
    </submittedName>
</protein>
<dbReference type="Proteomes" id="UP000321595">
    <property type="component" value="Chromosome"/>
</dbReference>
<evidence type="ECO:0000259" key="1">
    <source>
        <dbReference type="PROSITE" id="PS50206"/>
    </source>
</evidence>
<name>A0A5B8XPN4_9DELT</name>
<dbReference type="PANTHER" id="PTHR43031:SF1">
    <property type="entry name" value="PYRIDINE NUCLEOTIDE-DISULPHIDE OXIDOREDUCTASE"/>
    <property type="match status" value="1"/>
</dbReference>
<gene>
    <name evidence="2" type="ORF">FRD01_00185</name>
</gene>
<dbReference type="GO" id="GO:0004792">
    <property type="term" value="F:thiosulfate-cyanide sulfurtransferase activity"/>
    <property type="evidence" value="ECO:0007669"/>
    <property type="project" value="InterPro"/>
</dbReference>
<dbReference type="PANTHER" id="PTHR43031">
    <property type="entry name" value="FAD-DEPENDENT OXIDOREDUCTASE"/>
    <property type="match status" value="1"/>
</dbReference>
<dbReference type="PROSITE" id="PS50206">
    <property type="entry name" value="RHODANESE_3"/>
    <property type="match status" value="1"/>
</dbReference>
<organism evidence="2 3">
    <name type="scientific">Microvenator marinus</name>
    <dbReference type="NCBI Taxonomy" id="2600177"/>
    <lineage>
        <taxon>Bacteria</taxon>
        <taxon>Deltaproteobacteria</taxon>
        <taxon>Bradymonadales</taxon>
        <taxon>Microvenatoraceae</taxon>
        <taxon>Microvenator</taxon>
    </lineage>
</organism>
<accession>A0A5B8XPN4</accession>
<dbReference type="KEGG" id="bbae:FRD01_00185"/>
<evidence type="ECO:0000313" key="2">
    <source>
        <dbReference type="EMBL" id="QED25706.1"/>
    </source>
</evidence>
<dbReference type="InterPro" id="IPR001763">
    <property type="entry name" value="Rhodanese-like_dom"/>
</dbReference>
<keyword evidence="3" id="KW-1185">Reference proteome</keyword>
<sequence>MARYMSSTELFQKMEEDQDIVVIGVLPEDKFKEEHIPGAINIPLDQLPDRVRDFRKNQRIVVYGETHTDEASNKAAALLETLGFRKVADFDGGVHAWKQAGYLTVTN</sequence>
<dbReference type="OrthoDB" id="9789585at2"/>
<evidence type="ECO:0000313" key="3">
    <source>
        <dbReference type="Proteomes" id="UP000321595"/>
    </source>
</evidence>
<dbReference type="InterPro" id="IPR050229">
    <property type="entry name" value="GlpE_sulfurtransferase"/>
</dbReference>
<dbReference type="Pfam" id="PF00581">
    <property type="entry name" value="Rhodanese"/>
    <property type="match status" value="1"/>
</dbReference>